<organism evidence="2 3">
    <name type="scientific">Spiroplasma poulsonii</name>
    <dbReference type="NCBI Taxonomy" id="2138"/>
    <lineage>
        <taxon>Bacteria</taxon>
        <taxon>Bacillati</taxon>
        <taxon>Mycoplasmatota</taxon>
        <taxon>Mollicutes</taxon>
        <taxon>Entomoplasmatales</taxon>
        <taxon>Spiroplasmataceae</taxon>
        <taxon>Spiroplasma</taxon>
    </lineage>
</organism>
<dbReference type="STRING" id="2138.SMSRO_v1c21440"/>
<accession>A0A2P6FG46</accession>
<dbReference type="Proteomes" id="UP000031565">
    <property type="component" value="Unassembled WGS sequence"/>
</dbReference>
<sequence>MNKLNKKPWKFLSKKQLHKKKIERANERARIENSKELNKNEKVK</sequence>
<dbReference type="RefSeq" id="WP_255516852.1">
    <property type="nucleotide sequence ID" value="NZ_CM020866.1"/>
</dbReference>
<comment type="caution">
    <text evidence="2">The sequence shown here is derived from an EMBL/GenBank/DDBJ whole genome shotgun (WGS) entry which is preliminary data.</text>
</comment>
<feature type="compositionally biased region" description="Basic and acidic residues" evidence="1">
    <location>
        <begin position="23"/>
        <end position="44"/>
    </location>
</feature>
<keyword evidence="3" id="KW-1185">Reference proteome</keyword>
<proteinExistence type="predicted"/>
<dbReference type="AlphaFoldDB" id="A0A2P6FG46"/>
<name>A0A2P6FG46_9MOLU</name>
<dbReference type="EMBL" id="JTLV02000001">
    <property type="protein sequence ID" value="PQM32432.1"/>
    <property type="molecule type" value="Genomic_DNA"/>
</dbReference>
<feature type="compositionally biased region" description="Basic residues" evidence="1">
    <location>
        <begin position="1"/>
        <end position="22"/>
    </location>
</feature>
<evidence type="ECO:0000256" key="1">
    <source>
        <dbReference type="SAM" id="MobiDB-lite"/>
    </source>
</evidence>
<evidence type="ECO:0000313" key="3">
    <source>
        <dbReference type="Proteomes" id="UP000031565"/>
    </source>
</evidence>
<evidence type="ECO:0000313" key="2">
    <source>
        <dbReference type="EMBL" id="PQM32432.1"/>
    </source>
</evidence>
<feature type="region of interest" description="Disordered" evidence="1">
    <location>
        <begin position="1"/>
        <end position="44"/>
    </location>
</feature>
<protein>
    <submittedName>
        <fullName evidence="2">Uncharacterized protein</fullName>
    </submittedName>
</protein>
<reference evidence="2 3" key="1">
    <citation type="journal article" date="2015" name="MBio">
        <title>Genome sequence of the Drosophila melanogaster male-killing Spiroplasma strain MSRO endosymbiont.</title>
        <authorList>
            <person name="Paredes J.C."/>
            <person name="Herren J.K."/>
            <person name="Schupfer F."/>
            <person name="Marin R."/>
            <person name="Claverol S."/>
            <person name="Kuo C.H."/>
            <person name="Lemaitre B."/>
            <person name="Beven L."/>
        </authorList>
    </citation>
    <scope>NUCLEOTIDE SEQUENCE [LARGE SCALE GENOMIC DNA]</scope>
    <source>
        <strain evidence="2 3">MSRO</strain>
    </source>
</reference>
<gene>
    <name evidence="2" type="ORF">SMSRO_SF023530</name>
</gene>